<dbReference type="OrthoDB" id="160089at2"/>
<dbReference type="PROSITE" id="PS52029">
    <property type="entry name" value="LD_TPASE"/>
    <property type="match status" value="1"/>
</dbReference>
<dbReference type="EMBL" id="AP012029">
    <property type="protein sequence ID" value="BAJ62647.1"/>
    <property type="molecule type" value="Genomic_DNA"/>
</dbReference>
<dbReference type="InterPro" id="IPR050979">
    <property type="entry name" value="LD-transpeptidase"/>
</dbReference>
<keyword evidence="4 6" id="KW-0573">Peptidoglycan synthesis</keyword>
<dbReference type="GO" id="GO:0008360">
    <property type="term" value="P:regulation of cell shape"/>
    <property type="evidence" value="ECO:0007669"/>
    <property type="project" value="UniProtKB-UniRule"/>
</dbReference>
<evidence type="ECO:0000259" key="8">
    <source>
        <dbReference type="PROSITE" id="PS52029"/>
    </source>
</evidence>
<evidence type="ECO:0000256" key="1">
    <source>
        <dbReference type="ARBA" id="ARBA00004752"/>
    </source>
</evidence>
<keyword evidence="3 6" id="KW-0133">Cell shape</keyword>
<dbReference type="InParanoid" id="E8N1P2"/>
<dbReference type="GO" id="GO:0005576">
    <property type="term" value="C:extracellular region"/>
    <property type="evidence" value="ECO:0007669"/>
    <property type="project" value="TreeGrafter"/>
</dbReference>
<dbReference type="STRING" id="926569.ANT_06130"/>
<dbReference type="AlphaFoldDB" id="E8N1P2"/>
<feature type="active site" description="Proton donor/acceptor" evidence="6">
    <location>
        <position position="326"/>
    </location>
</feature>
<dbReference type="PANTHER" id="PTHR30582">
    <property type="entry name" value="L,D-TRANSPEPTIDASE"/>
    <property type="match status" value="1"/>
</dbReference>
<name>E8N1P2_ANATU</name>
<dbReference type="UniPathway" id="UPA00219"/>
<comment type="pathway">
    <text evidence="1 6">Cell wall biogenesis; peptidoglycan biosynthesis.</text>
</comment>
<accession>E8N1P2</accession>
<organism evidence="9 10">
    <name type="scientific">Anaerolinea thermophila (strain DSM 14523 / JCM 11388 / NBRC 100420 / UNI-1)</name>
    <dbReference type="NCBI Taxonomy" id="926569"/>
    <lineage>
        <taxon>Bacteria</taxon>
        <taxon>Bacillati</taxon>
        <taxon>Chloroflexota</taxon>
        <taxon>Anaerolineae</taxon>
        <taxon>Anaerolineales</taxon>
        <taxon>Anaerolineaceae</taxon>
        <taxon>Anaerolinea</taxon>
    </lineage>
</organism>
<proteinExistence type="predicted"/>
<dbReference type="eggNOG" id="COG1376">
    <property type="taxonomic scope" value="Bacteria"/>
</dbReference>
<evidence type="ECO:0000256" key="2">
    <source>
        <dbReference type="ARBA" id="ARBA00022679"/>
    </source>
</evidence>
<dbReference type="Proteomes" id="UP000008922">
    <property type="component" value="Chromosome"/>
</dbReference>
<evidence type="ECO:0000256" key="3">
    <source>
        <dbReference type="ARBA" id="ARBA00022960"/>
    </source>
</evidence>
<evidence type="ECO:0000313" key="9">
    <source>
        <dbReference type="EMBL" id="BAJ62647.1"/>
    </source>
</evidence>
<protein>
    <recommendedName>
        <fullName evidence="8">L,D-TPase catalytic domain-containing protein</fullName>
    </recommendedName>
</protein>
<dbReference type="GO" id="GO:0018104">
    <property type="term" value="P:peptidoglycan-protein cross-linking"/>
    <property type="evidence" value="ECO:0007669"/>
    <property type="project" value="TreeGrafter"/>
</dbReference>
<feature type="domain" description="L,D-TPase catalytic" evidence="8">
    <location>
        <begin position="246"/>
        <end position="366"/>
    </location>
</feature>
<keyword evidence="10" id="KW-1185">Reference proteome</keyword>
<dbReference type="Pfam" id="PF03734">
    <property type="entry name" value="YkuD"/>
    <property type="match status" value="1"/>
</dbReference>
<dbReference type="CDD" id="cd16913">
    <property type="entry name" value="YkuD_like"/>
    <property type="match status" value="1"/>
</dbReference>
<evidence type="ECO:0000256" key="4">
    <source>
        <dbReference type="ARBA" id="ARBA00022984"/>
    </source>
</evidence>
<reference evidence="9 10" key="1">
    <citation type="submission" date="2010-12" db="EMBL/GenBank/DDBJ databases">
        <title>Whole genome sequence of Anaerolinea thermophila UNI-1.</title>
        <authorList>
            <person name="Narita-Yamada S."/>
            <person name="Kishi E."/>
            <person name="Watanabe Y."/>
            <person name="Takasaki K."/>
            <person name="Ankai A."/>
            <person name="Oguchi A."/>
            <person name="Fukui S."/>
            <person name="Takahashi M."/>
            <person name="Yashiro I."/>
            <person name="Hosoyama A."/>
            <person name="Sekiguchi Y."/>
            <person name="Hanada S."/>
            <person name="Fujita N."/>
        </authorList>
    </citation>
    <scope>NUCLEOTIDE SEQUENCE [LARGE SCALE GENOMIC DNA]</scope>
    <source>
        <strain evidence="10">DSM 14523 / JCM 11388 / NBRC 100420 / UNI-1</strain>
    </source>
</reference>
<dbReference type="PANTHER" id="PTHR30582:SF2">
    <property type="entry name" value="L,D-TRANSPEPTIDASE YCIB-RELATED"/>
    <property type="match status" value="1"/>
</dbReference>
<feature type="active site" description="Nucleophile" evidence="6">
    <location>
        <position position="342"/>
    </location>
</feature>
<dbReference type="InterPro" id="IPR005490">
    <property type="entry name" value="LD_TPept_cat_dom"/>
</dbReference>
<evidence type="ECO:0000256" key="5">
    <source>
        <dbReference type="ARBA" id="ARBA00023316"/>
    </source>
</evidence>
<dbReference type="InterPro" id="IPR038063">
    <property type="entry name" value="Transpep_catalytic_dom"/>
</dbReference>
<keyword evidence="2" id="KW-0808">Transferase</keyword>
<dbReference type="HOGENOM" id="CLU_718952_0_0_0"/>
<dbReference type="Gene3D" id="2.40.440.10">
    <property type="entry name" value="L,D-transpeptidase catalytic domain-like"/>
    <property type="match status" value="1"/>
</dbReference>
<feature type="chain" id="PRO_5003228567" description="L,D-TPase catalytic domain-containing protein" evidence="7">
    <location>
        <begin position="26"/>
        <end position="384"/>
    </location>
</feature>
<gene>
    <name evidence="9" type="ordered locus">ANT_06130</name>
</gene>
<dbReference type="GO" id="GO:0071972">
    <property type="term" value="F:peptidoglycan L,D-transpeptidase activity"/>
    <property type="evidence" value="ECO:0007669"/>
    <property type="project" value="TreeGrafter"/>
</dbReference>
<sequence>MRKGLAVFFLAMLFWLAGTLSTVKAQSQSEPFTGDALCLPDAYPTGADCLVLGPAAKLTEWSAYGLTYPPRPLPARKPPAELTQSPVSIAKINLPANEPAPLYSTLEDAVNGSNPVRSIDAGKLRYVSIINVQRVNDKPYVQLKTGEWMRASPAAYSSFQGLQFYRTPANSFGWIVDHTRARTAPTYTAPEVDPILYRETAVQIYQIVNRDGTDWYQIGFDRWVERRYIRQVRINTTPPQGVTGNRWIEVNLYDQTLSVYENNQLIFATMVASGGEPFYTRPGLFQIYKKKPLETMQGAFEADRSDFYYLEDVPWTMYFDQARALHGAYWRAWYGFPGTHGCVNLSIGDSAWLFQWAKEGDWVYVWDPSGQTPTDPALYTQGGA</sequence>
<evidence type="ECO:0000313" key="10">
    <source>
        <dbReference type="Proteomes" id="UP000008922"/>
    </source>
</evidence>
<dbReference type="RefSeq" id="WP_013559042.1">
    <property type="nucleotide sequence ID" value="NC_014960.1"/>
</dbReference>
<evidence type="ECO:0000256" key="6">
    <source>
        <dbReference type="PROSITE-ProRule" id="PRU01373"/>
    </source>
</evidence>
<dbReference type="KEGG" id="atm:ANT_06130"/>
<keyword evidence="5 6" id="KW-0961">Cell wall biogenesis/degradation</keyword>
<dbReference type="SUPFAM" id="SSF141523">
    <property type="entry name" value="L,D-transpeptidase catalytic domain-like"/>
    <property type="match status" value="1"/>
</dbReference>
<dbReference type="GO" id="GO:0016740">
    <property type="term" value="F:transferase activity"/>
    <property type="evidence" value="ECO:0007669"/>
    <property type="project" value="UniProtKB-KW"/>
</dbReference>
<feature type="signal peptide" evidence="7">
    <location>
        <begin position="1"/>
        <end position="25"/>
    </location>
</feature>
<keyword evidence="7" id="KW-0732">Signal</keyword>
<dbReference type="GO" id="GO:0071555">
    <property type="term" value="P:cell wall organization"/>
    <property type="evidence" value="ECO:0007669"/>
    <property type="project" value="UniProtKB-UniRule"/>
</dbReference>
<evidence type="ECO:0000256" key="7">
    <source>
        <dbReference type="SAM" id="SignalP"/>
    </source>
</evidence>